<evidence type="ECO:0000313" key="2">
    <source>
        <dbReference type="EMBL" id="KOF63160.1"/>
    </source>
</evidence>
<dbReference type="GO" id="GO:0043565">
    <property type="term" value="F:sequence-specific DNA binding"/>
    <property type="evidence" value="ECO:0007669"/>
    <property type="project" value="TreeGrafter"/>
</dbReference>
<dbReference type="Pfam" id="PF13843">
    <property type="entry name" value="DDE_Tnp_1_7"/>
    <property type="match status" value="1"/>
</dbReference>
<gene>
    <name evidence="2" type="ORF">OCBIM_22020112mg</name>
</gene>
<dbReference type="PANTHER" id="PTHR47055">
    <property type="entry name" value="DDE_TNP_1_7 DOMAIN-CONTAINING PROTEIN"/>
    <property type="match status" value="1"/>
</dbReference>
<dbReference type="STRING" id="37653.A0A0L8FHL2"/>
<dbReference type="OrthoDB" id="2108802at2759"/>
<sequence length="167" mass="18859">MTLDDIVEQTNQYAVQKADNASTSGDNHAFKLRPLLDHLQKKFKEHGGLGEHLSVDESMIPYYGKHYAKQFIKGKPIWFGFKVWVLCSQHGYMHAFDLYTGKKDGPNKTEKAFDLGGNIVLDLIDAVGVPDSKGFKIFFYNYFTSIQLTVIVSGNIKQISMKCFAVI</sequence>
<feature type="domain" description="PiggyBac transposable element-derived protein" evidence="1">
    <location>
        <begin position="18"/>
        <end position="149"/>
    </location>
</feature>
<name>A0A0L8FHL2_OCTBM</name>
<dbReference type="PANTHER" id="PTHR47055:SF3">
    <property type="entry name" value="PHORBOL-ESTER_DAG-TYPE DOMAIN-CONTAINING PROTEIN"/>
    <property type="match status" value="1"/>
</dbReference>
<reference evidence="2" key="1">
    <citation type="submission" date="2015-07" db="EMBL/GenBank/DDBJ databases">
        <title>MeaNS - Measles Nucleotide Surveillance Program.</title>
        <authorList>
            <person name="Tran T."/>
            <person name="Druce J."/>
        </authorList>
    </citation>
    <scope>NUCLEOTIDE SEQUENCE</scope>
    <source>
        <strain evidence="2">UCB-OBI-ISO-001</strain>
        <tissue evidence="2">Gonad</tissue>
    </source>
</reference>
<dbReference type="AlphaFoldDB" id="A0A0L8FHL2"/>
<dbReference type="InterPro" id="IPR052638">
    <property type="entry name" value="PiggyBac_TE-derived"/>
</dbReference>
<dbReference type="InterPro" id="IPR029526">
    <property type="entry name" value="PGBD"/>
</dbReference>
<organism evidence="2">
    <name type="scientific">Octopus bimaculoides</name>
    <name type="common">California two-spotted octopus</name>
    <dbReference type="NCBI Taxonomy" id="37653"/>
    <lineage>
        <taxon>Eukaryota</taxon>
        <taxon>Metazoa</taxon>
        <taxon>Spiralia</taxon>
        <taxon>Lophotrochozoa</taxon>
        <taxon>Mollusca</taxon>
        <taxon>Cephalopoda</taxon>
        <taxon>Coleoidea</taxon>
        <taxon>Octopodiformes</taxon>
        <taxon>Octopoda</taxon>
        <taxon>Incirrata</taxon>
        <taxon>Octopodidae</taxon>
        <taxon>Octopus</taxon>
    </lineage>
</organism>
<protein>
    <recommendedName>
        <fullName evidence="1">PiggyBac transposable element-derived protein domain-containing protein</fullName>
    </recommendedName>
</protein>
<dbReference type="EMBL" id="KQ431456">
    <property type="protein sequence ID" value="KOF63160.1"/>
    <property type="molecule type" value="Genomic_DNA"/>
</dbReference>
<accession>A0A0L8FHL2</accession>
<proteinExistence type="predicted"/>
<evidence type="ECO:0000259" key="1">
    <source>
        <dbReference type="Pfam" id="PF13843"/>
    </source>
</evidence>